<dbReference type="InterPro" id="IPR050218">
    <property type="entry name" value="LptD"/>
</dbReference>
<keyword evidence="5" id="KW-1185">Reference proteome</keyword>
<dbReference type="GO" id="GO:1990351">
    <property type="term" value="C:transporter complex"/>
    <property type="evidence" value="ECO:0007669"/>
    <property type="project" value="TreeGrafter"/>
</dbReference>
<organism evidence="4 5">
    <name type="scientific">Bordetella genomosp. 11</name>
    <dbReference type="NCBI Taxonomy" id="1416808"/>
    <lineage>
        <taxon>Bacteria</taxon>
        <taxon>Pseudomonadati</taxon>
        <taxon>Pseudomonadota</taxon>
        <taxon>Betaproteobacteria</taxon>
        <taxon>Burkholderiales</taxon>
        <taxon>Alcaligenaceae</taxon>
        <taxon>Bordetella</taxon>
    </lineage>
</organism>
<comment type="caution">
    <text evidence="4">The sequence shown here is derived from an EMBL/GenBank/DDBJ whole genome shotgun (WGS) entry which is preliminary data.</text>
</comment>
<keyword evidence="1" id="KW-0732">Signal</keyword>
<comment type="subcellular location">
    <subcellularLocation>
        <location evidence="1">Cell outer membrane</location>
    </subcellularLocation>
</comment>
<evidence type="ECO:0000259" key="3">
    <source>
        <dbReference type="Pfam" id="PF04453"/>
    </source>
</evidence>
<feature type="region of interest" description="Disordered" evidence="2">
    <location>
        <begin position="798"/>
        <end position="818"/>
    </location>
</feature>
<feature type="chain" id="PRO_5013406589" description="LPS-assembly protein LptD" evidence="1">
    <location>
        <begin position="21"/>
        <end position="818"/>
    </location>
</feature>
<dbReference type="GO" id="GO:0009279">
    <property type="term" value="C:cell outer membrane"/>
    <property type="evidence" value="ECO:0007669"/>
    <property type="project" value="UniProtKB-SubCell"/>
</dbReference>
<accession>A0A261USI9</accession>
<evidence type="ECO:0000256" key="1">
    <source>
        <dbReference type="HAMAP-Rule" id="MF_01411"/>
    </source>
</evidence>
<gene>
    <name evidence="1" type="primary">lptD</name>
    <name evidence="4" type="ORF">CAL28_06860</name>
</gene>
<evidence type="ECO:0000313" key="4">
    <source>
        <dbReference type="EMBL" id="OZI64517.1"/>
    </source>
</evidence>
<keyword evidence="1" id="KW-0472">Membrane</keyword>
<dbReference type="OrthoDB" id="9760225at2"/>
<dbReference type="EMBL" id="NEVS01000002">
    <property type="protein sequence ID" value="OZI64517.1"/>
    <property type="molecule type" value="Genomic_DNA"/>
</dbReference>
<evidence type="ECO:0000256" key="2">
    <source>
        <dbReference type="SAM" id="MobiDB-lite"/>
    </source>
</evidence>
<comment type="function">
    <text evidence="1">Together with LptE, is involved in the assembly of lipopolysaccharide (LPS) at the surface of the outer membrane.</text>
</comment>
<dbReference type="AlphaFoldDB" id="A0A261USI9"/>
<dbReference type="GO" id="GO:0015920">
    <property type="term" value="P:lipopolysaccharide transport"/>
    <property type="evidence" value="ECO:0007669"/>
    <property type="project" value="InterPro"/>
</dbReference>
<feature type="compositionally biased region" description="Low complexity" evidence="2">
    <location>
        <begin position="25"/>
        <end position="42"/>
    </location>
</feature>
<dbReference type="PANTHER" id="PTHR30189">
    <property type="entry name" value="LPS-ASSEMBLY PROTEIN"/>
    <property type="match status" value="1"/>
</dbReference>
<comment type="similarity">
    <text evidence="1">Belongs to the LptD family.</text>
</comment>
<dbReference type="InterPro" id="IPR007543">
    <property type="entry name" value="LptD_C"/>
</dbReference>
<dbReference type="Pfam" id="PF04453">
    <property type="entry name" value="LptD"/>
    <property type="match status" value="1"/>
</dbReference>
<name>A0A261USI9_9BORD</name>
<dbReference type="InterPro" id="IPR020889">
    <property type="entry name" value="LipoPS_assembly_LptD"/>
</dbReference>
<comment type="caution">
    <text evidence="1">Lacks conserved residue(s) required for the propagation of feature annotation.</text>
</comment>
<dbReference type="RefSeq" id="WP_094840822.1">
    <property type="nucleotide sequence ID" value="NZ_NEVS01000002.1"/>
</dbReference>
<keyword evidence="1" id="KW-0998">Cell outer membrane</keyword>
<dbReference type="GO" id="GO:0043165">
    <property type="term" value="P:Gram-negative-bacterium-type cell outer membrane assembly"/>
    <property type="evidence" value="ECO:0007669"/>
    <property type="project" value="UniProtKB-UniRule"/>
</dbReference>
<feature type="signal peptide" evidence="1">
    <location>
        <begin position="1"/>
        <end position="20"/>
    </location>
</feature>
<comment type="subunit">
    <text evidence="1">Component of the lipopolysaccharide transport and assembly complex. Interacts with LptE and LptA.</text>
</comment>
<reference evidence="5" key="1">
    <citation type="submission" date="2017-05" db="EMBL/GenBank/DDBJ databases">
        <title>Complete and WGS of Bordetella genogroups.</title>
        <authorList>
            <person name="Spilker T."/>
            <person name="Lipuma J."/>
        </authorList>
    </citation>
    <scope>NUCLEOTIDE SEQUENCE [LARGE SCALE GENOMIC DNA]</scope>
    <source>
        <strain evidence="5">AU8856</strain>
    </source>
</reference>
<proteinExistence type="inferred from homology"/>
<dbReference type="Proteomes" id="UP000215767">
    <property type="component" value="Unassembled WGS sequence"/>
</dbReference>
<dbReference type="PANTHER" id="PTHR30189:SF1">
    <property type="entry name" value="LPS-ASSEMBLY PROTEIN LPTD"/>
    <property type="match status" value="1"/>
</dbReference>
<sequence length="818" mass="91005" precursor="true">MRIVRSLILFLAGAVSVAQAQVATDTSANSKSSAPSVSQSGSPDVEVLGLRSSPRLRVHRLTSDQAPAYLEADTMDGDPDSNVTLTGSAQVRRIDSVLKGDQITYRRASGEVDSQGSARLMRDGTLVTAPAMKYNIDADSGQLSSPDFWLGATGGFAKADHADIFSRSTMRLQNTTYTGCACAEPSWYIKSKSVDLDFDENEGVARDGVLYFKDVPILASPYMTFPVKKERKSGFLLPTYGSTSRSGFEFQAPYYFNLAPNYDATLYPRLLSKRGLQLGGEFRYLGSSYGGILAGTYLPSDNQTGQNRWMYSSRHYQSLGDGFYTTWNVNGVSDDNYYRDFSTIGLNEASTTYLPKQGMVGWNNQYWQTYVQVYKYQTLQDPDAPILPPYDKVPELSLKGQRYDWHGFDLELDSSAVRFQRTLVGVGESFPGAINGHYGPDGDRLQAYPTIAFPIVRPGWYITPKVGYNYTQYQNTNWFGGDWNFLGTTSGYPSSISRGLPIFSVDTGMTFERDTTLFGKDSIQTLEPRLYYLRVPYRDQSRIPVYDTSLADFSFSQAFQENIYTGGWDRIANANQLTAALTTRWLDASTGIERLSASIGQQVYFQDQEVTLPGETPRTNVRSNFLAETTAALTDTLSTTVSAQYDPYNSQFDQGLVAARWSPQRLTSISLSYRYQRDPPTLSSGAQQAYLPQGQNQVSLAFQWPFSQRVYGIGRIDYSLHTGPILNSANETVQDSRRITQAIAGVEYKGDCCWTGRVVFQRYAVAADEVNTAVFFQLELTGLGALGTDPLKLMRRSIPGYESVNPPPQPGTTFERYE</sequence>
<feature type="domain" description="LptD C-terminal" evidence="3">
    <location>
        <begin position="307"/>
        <end position="709"/>
    </location>
</feature>
<evidence type="ECO:0000313" key="5">
    <source>
        <dbReference type="Proteomes" id="UP000215767"/>
    </source>
</evidence>
<feature type="region of interest" description="Disordered" evidence="2">
    <location>
        <begin position="25"/>
        <end position="46"/>
    </location>
</feature>
<dbReference type="HAMAP" id="MF_01411">
    <property type="entry name" value="LPS_assembly_LptD"/>
    <property type="match status" value="1"/>
</dbReference>
<protein>
    <recommendedName>
        <fullName evidence="1">LPS-assembly protein LptD</fullName>
    </recommendedName>
</protein>